<dbReference type="EC" id="3.1.26.5" evidence="6 7"/>
<dbReference type="RefSeq" id="WP_106062567.1">
    <property type="nucleotide sequence ID" value="NZ_PVXO01000007.1"/>
</dbReference>
<dbReference type="HAMAP" id="MF_00227">
    <property type="entry name" value="RNase_P"/>
    <property type="match status" value="1"/>
</dbReference>
<dbReference type="InterPro" id="IPR020568">
    <property type="entry name" value="Ribosomal_Su5_D2-typ_SF"/>
</dbReference>
<dbReference type="OrthoDB" id="9810867at2"/>
<keyword evidence="2 6" id="KW-0540">Nuclease</keyword>
<keyword evidence="4 6" id="KW-0378">Hydrolase</keyword>
<evidence type="ECO:0000256" key="2">
    <source>
        <dbReference type="ARBA" id="ARBA00022722"/>
    </source>
</evidence>
<dbReference type="GO" id="GO:0042781">
    <property type="term" value="F:3'-tRNA processing endoribonuclease activity"/>
    <property type="evidence" value="ECO:0007669"/>
    <property type="project" value="TreeGrafter"/>
</dbReference>
<evidence type="ECO:0000256" key="6">
    <source>
        <dbReference type="HAMAP-Rule" id="MF_00227"/>
    </source>
</evidence>
<keyword evidence="3 6" id="KW-0255">Endonuclease</keyword>
<evidence type="ECO:0000256" key="1">
    <source>
        <dbReference type="ARBA" id="ARBA00022694"/>
    </source>
</evidence>
<comment type="function">
    <text evidence="6">RNaseP catalyzes the removal of the 5'-leader sequence from pre-tRNA to produce the mature 5'-terminus. It can also cleave other RNA substrates such as 4.5S RNA. The protein component plays an auxiliary but essential role in vivo by binding to the 5'-leader sequence and broadening the substrate specificity of the ribozyme.</text>
</comment>
<sequence>MKKYKLRKNAEFRVVYRKGKSFSNNLLVLYTYKNNRNDFNRFGVSVSKKVGKSVIRNRVRRLIKESYRLNFESFKKGYDLVVIARTTSKDRSYNEIETSLINLFKKAGLYNS</sequence>
<name>A0A2T0B920_9CLOT</name>
<dbReference type="Proteomes" id="UP000239706">
    <property type="component" value="Unassembled WGS sequence"/>
</dbReference>
<comment type="subunit">
    <text evidence="6">Consists of a catalytic RNA component (M1 or rnpB) and a protein subunit.</text>
</comment>
<dbReference type="GO" id="GO:0000049">
    <property type="term" value="F:tRNA binding"/>
    <property type="evidence" value="ECO:0007669"/>
    <property type="project" value="UniProtKB-UniRule"/>
</dbReference>
<accession>A0A2T0B920</accession>
<protein>
    <recommendedName>
        <fullName evidence="6 7">Ribonuclease P protein component</fullName>
        <shortName evidence="6">RNase P protein</shortName>
        <shortName evidence="6">RNaseP protein</shortName>
        <ecNumber evidence="6 7">3.1.26.5</ecNumber>
    </recommendedName>
    <alternativeName>
        <fullName evidence="6">Protein C5</fullName>
    </alternativeName>
</protein>
<evidence type="ECO:0000256" key="5">
    <source>
        <dbReference type="ARBA" id="ARBA00022884"/>
    </source>
</evidence>
<evidence type="ECO:0000256" key="4">
    <source>
        <dbReference type="ARBA" id="ARBA00022801"/>
    </source>
</evidence>
<reference evidence="8 9" key="1">
    <citation type="submission" date="2018-03" db="EMBL/GenBank/DDBJ databases">
        <title>Genome sequence of Clostridium liquoris DSM 100320.</title>
        <authorList>
            <person name="Poehlein A."/>
            <person name="Daniel R."/>
        </authorList>
    </citation>
    <scope>NUCLEOTIDE SEQUENCE [LARGE SCALE GENOMIC DNA]</scope>
    <source>
        <strain evidence="8 9">DSM 100320</strain>
    </source>
</reference>
<dbReference type="GO" id="GO:0001682">
    <property type="term" value="P:tRNA 5'-leader removal"/>
    <property type="evidence" value="ECO:0007669"/>
    <property type="project" value="UniProtKB-UniRule"/>
</dbReference>
<dbReference type="EMBL" id="PVXO01000007">
    <property type="protein sequence ID" value="PRR80355.1"/>
    <property type="molecule type" value="Genomic_DNA"/>
</dbReference>
<evidence type="ECO:0000313" key="9">
    <source>
        <dbReference type="Proteomes" id="UP000239706"/>
    </source>
</evidence>
<evidence type="ECO:0000256" key="7">
    <source>
        <dbReference type="NCBIfam" id="TIGR00188"/>
    </source>
</evidence>
<dbReference type="PANTHER" id="PTHR33992">
    <property type="entry name" value="RIBONUCLEASE P PROTEIN COMPONENT"/>
    <property type="match status" value="1"/>
</dbReference>
<evidence type="ECO:0000256" key="3">
    <source>
        <dbReference type="ARBA" id="ARBA00022759"/>
    </source>
</evidence>
<dbReference type="GO" id="GO:0030677">
    <property type="term" value="C:ribonuclease P complex"/>
    <property type="evidence" value="ECO:0007669"/>
    <property type="project" value="TreeGrafter"/>
</dbReference>
<keyword evidence="1 6" id="KW-0819">tRNA processing</keyword>
<gene>
    <name evidence="6 8" type="primary">rnpA</name>
    <name evidence="8" type="ORF">CLLI_03820</name>
</gene>
<proteinExistence type="inferred from homology"/>
<comment type="catalytic activity">
    <reaction evidence="6">
        <text>Endonucleolytic cleavage of RNA, removing 5'-extranucleotides from tRNA precursor.</text>
        <dbReference type="EC" id="3.1.26.5"/>
    </reaction>
</comment>
<dbReference type="SUPFAM" id="SSF54211">
    <property type="entry name" value="Ribosomal protein S5 domain 2-like"/>
    <property type="match status" value="1"/>
</dbReference>
<dbReference type="GO" id="GO:0004526">
    <property type="term" value="F:ribonuclease P activity"/>
    <property type="evidence" value="ECO:0007669"/>
    <property type="project" value="UniProtKB-UniRule"/>
</dbReference>
<organism evidence="8 9">
    <name type="scientific">Clostridium liquoris</name>
    <dbReference type="NCBI Taxonomy" id="1289519"/>
    <lineage>
        <taxon>Bacteria</taxon>
        <taxon>Bacillati</taxon>
        <taxon>Bacillota</taxon>
        <taxon>Clostridia</taxon>
        <taxon>Eubacteriales</taxon>
        <taxon>Clostridiaceae</taxon>
        <taxon>Clostridium</taxon>
    </lineage>
</organism>
<dbReference type="AlphaFoldDB" id="A0A2T0B920"/>
<dbReference type="PANTHER" id="PTHR33992:SF1">
    <property type="entry name" value="RIBONUCLEASE P PROTEIN COMPONENT"/>
    <property type="match status" value="1"/>
</dbReference>
<comment type="caution">
    <text evidence="8">The sequence shown here is derived from an EMBL/GenBank/DDBJ whole genome shotgun (WGS) entry which is preliminary data.</text>
</comment>
<dbReference type="NCBIfam" id="TIGR00188">
    <property type="entry name" value="rnpA"/>
    <property type="match status" value="1"/>
</dbReference>
<keyword evidence="9" id="KW-1185">Reference proteome</keyword>
<keyword evidence="5 6" id="KW-0694">RNA-binding</keyword>
<evidence type="ECO:0000313" key="8">
    <source>
        <dbReference type="EMBL" id="PRR80355.1"/>
    </source>
</evidence>
<dbReference type="InterPro" id="IPR014721">
    <property type="entry name" value="Ribsml_uS5_D2-typ_fold_subgr"/>
</dbReference>
<dbReference type="Pfam" id="PF00825">
    <property type="entry name" value="Ribonuclease_P"/>
    <property type="match status" value="1"/>
</dbReference>
<dbReference type="Gene3D" id="3.30.230.10">
    <property type="match status" value="1"/>
</dbReference>
<comment type="similarity">
    <text evidence="6">Belongs to the RnpA family.</text>
</comment>
<dbReference type="InterPro" id="IPR000100">
    <property type="entry name" value="RNase_P"/>
</dbReference>